<dbReference type="EMBL" id="JAHLQN010000001">
    <property type="protein sequence ID" value="MBU5625818.1"/>
    <property type="molecule type" value="Genomic_DNA"/>
</dbReference>
<keyword evidence="1" id="KW-0812">Transmembrane</keyword>
<feature type="transmembrane region" description="Helical" evidence="1">
    <location>
        <begin position="88"/>
        <end position="106"/>
    </location>
</feature>
<name>A0ABS6F693_9FIRM</name>
<keyword evidence="1" id="KW-1133">Transmembrane helix</keyword>
<protein>
    <submittedName>
        <fullName evidence="3">YcxB family protein</fullName>
    </submittedName>
</protein>
<reference evidence="3 4" key="1">
    <citation type="submission" date="2021-06" db="EMBL/GenBank/DDBJ databases">
        <authorList>
            <person name="Sun Q."/>
            <person name="Li D."/>
        </authorList>
    </citation>
    <scope>NUCLEOTIDE SEQUENCE [LARGE SCALE GENOMIC DNA]</scope>
    <source>
        <strain evidence="3 4">MSJ-2</strain>
    </source>
</reference>
<gene>
    <name evidence="3" type="ORF">KQI82_02565</name>
</gene>
<dbReference type="Pfam" id="PF14317">
    <property type="entry name" value="YcxB"/>
    <property type="match status" value="1"/>
</dbReference>
<dbReference type="InterPro" id="IPR025588">
    <property type="entry name" value="YcxB-like_C"/>
</dbReference>
<accession>A0ABS6F693</accession>
<feature type="transmembrane region" description="Helical" evidence="1">
    <location>
        <begin position="64"/>
        <end position="82"/>
    </location>
</feature>
<sequence>MESRGFRFQISSYDTALLLPQVSKALEKRTELVSRNAHPVLWKAADRLNAVTHGRTRSKLRTKIMSVICLVLGIFLFVPGLMEPQALFVPLLTGAVAVGAGIGGLWQGRARRKNRFDRPAELLLKRARTLSPGPSAAVYFSEAGMALPAGNGDAEWIPYGGFERIIETSDGFLFIFDTRAVMLQKCDLAFGAVNEFRKLLMENVPQYHLV</sequence>
<dbReference type="Proteomes" id="UP000787672">
    <property type="component" value="Unassembled WGS sequence"/>
</dbReference>
<keyword evidence="1" id="KW-0472">Membrane</keyword>
<evidence type="ECO:0000259" key="2">
    <source>
        <dbReference type="Pfam" id="PF14317"/>
    </source>
</evidence>
<organism evidence="3 4">
    <name type="scientific">Dysosmobacter acutus</name>
    <dbReference type="NCBI Taxonomy" id="2841504"/>
    <lineage>
        <taxon>Bacteria</taxon>
        <taxon>Bacillati</taxon>
        <taxon>Bacillota</taxon>
        <taxon>Clostridia</taxon>
        <taxon>Eubacteriales</taxon>
        <taxon>Oscillospiraceae</taxon>
        <taxon>Dysosmobacter</taxon>
    </lineage>
</organism>
<keyword evidence="4" id="KW-1185">Reference proteome</keyword>
<comment type="caution">
    <text evidence="3">The sequence shown here is derived from an EMBL/GenBank/DDBJ whole genome shotgun (WGS) entry which is preliminary data.</text>
</comment>
<proteinExistence type="predicted"/>
<dbReference type="RefSeq" id="WP_216558300.1">
    <property type="nucleotide sequence ID" value="NZ_JAHLQN010000001.1"/>
</dbReference>
<evidence type="ECO:0000313" key="4">
    <source>
        <dbReference type="Proteomes" id="UP000787672"/>
    </source>
</evidence>
<evidence type="ECO:0000256" key="1">
    <source>
        <dbReference type="SAM" id="Phobius"/>
    </source>
</evidence>
<evidence type="ECO:0000313" key="3">
    <source>
        <dbReference type="EMBL" id="MBU5625818.1"/>
    </source>
</evidence>
<feature type="domain" description="YcxB-like C-terminal" evidence="2">
    <location>
        <begin position="140"/>
        <end position="200"/>
    </location>
</feature>